<feature type="compositionally biased region" description="Basic and acidic residues" evidence="3">
    <location>
        <begin position="1085"/>
        <end position="1094"/>
    </location>
</feature>
<feature type="region of interest" description="Disordered" evidence="3">
    <location>
        <begin position="68"/>
        <end position="94"/>
    </location>
</feature>
<evidence type="ECO:0000256" key="3">
    <source>
        <dbReference type="SAM" id="MobiDB-lite"/>
    </source>
</evidence>
<reference evidence="4 5" key="1">
    <citation type="submission" date="2024-02" db="EMBL/GenBank/DDBJ databases">
        <title>Discinaceae phylogenomics.</title>
        <authorList>
            <person name="Dirks A.C."/>
            <person name="James T.Y."/>
        </authorList>
    </citation>
    <scope>NUCLEOTIDE SEQUENCE [LARGE SCALE GENOMIC DNA]</scope>
    <source>
        <strain evidence="4 5">ACD0624</strain>
    </source>
</reference>
<dbReference type="Pfam" id="PF04499">
    <property type="entry name" value="SAPS"/>
    <property type="match status" value="1"/>
</dbReference>
<keyword evidence="2" id="KW-0131">Cell cycle</keyword>
<gene>
    <name evidence="4" type="primary">SIT4</name>
    <name evidence="4" type="ORF">Q9L58_005406</name>
</gene>
<feature type="compositionally biased region" description="Low complexity" evidence="3">
    <location>
        <begin position="527"/>
        <end position="538"/>
    </location>
</feature>
<feature type="compositionally biased region" description="Pro residues" evidence="3">
    <location>
        <begin position="1019"/>
        <end position="1028"/>
    </location>
</feature>
<proteinExistence type="inferred from homology"/>
<feature type="compositionally biased region" description="Basic and acidic residues" evidence="3">
    <location>
        <begin position="594"/>
        <end position="617"/>
    </location>
</feature>
<feature type="region of interest" description="Disordered" evidence="3">
    <location>
        <begin position="933"/>
        <end position="1097"/>
    </location>
</feature>
<feature type="compositionally biased region" description="Acidic residues" evidence="3">
    <location>
        <begin position="1001"/>
        <end position="1012"/>
    </location>
</feature>
<protein>
    <submittedName>
        <fullName evidence="4">Sporulation-induced protein</fullName>
    </submittedName>
</protein>
<name>A0ABR3GIQ9_9PEZI</name>
<dbReference type="PANTHER" id="PTHR12634:SF8">
    <property type="entry name" value="FIERY MOUNTAIN, ISOFORM D"/>
    <property type="match status" value="1"/>
</dbReference>
<feature type="compositionally biased region" description="Gly residues" evidence="3">
    <location>
        <begin position="934"/>
        <end position="950"/>
    </location>
</feature>
<organism evidence="4 5">
    <name type="scientific">Discina gigas</name>
    <dbReference type="NCBI Taxonomy" id="1032678"/>
    <lineage>
        <taxon>Eukaryota</taxon>
        <taxon>Fungi</taxon>
        <taxon>Dikarya</taxon>
        <taxon>Ascomycota</taxon>
        <taxon>Pezizomycotina</taxon>
        <taxon>Pezizomycetes</taxon>
        <taxon>Pezizales</taxon>
        <taxon>Discinaceae</taxon>
        <taxon>Discina</taxon>
    </lineage>
</organism>
<feature type="compositionally biased region" description="Polar residues" evidence="3">
    <location>
        <begin position="976"/>
        <end position="993"/>
    </location>
</feature>
<dbReference type="EMBL" id="JBBBZM010000065">
    <property type="protein sequence ID" value="KAL0635680.1"/>
    <property type="molecule type" value="Genomic_DNA"/>
</dbReference>
<comment type="caution">
    <text evidence="4">The sequence shown here is derived from an EMBL/GenBank/DDBJ whole genome shotgun (WGS) entry which is preliminary data.</text>
</comment>
<feature type="compositionally biased region" description="Basic and acidic residues" evidence="3">
    <location>
        <begin position="574"/>
        <end position="583"/>
    </location>
</feature>
<dbReference type="Proteomes" id="UP001447188">
    <property type="component" value="Unassembled WGS sequence"/>
</dbReference>
<feature type="compositionally biased region" description="Acidic residues" evidence="3">
    <location>
        <begin position="956"/>
        <end position="971"/>
    </location>
</feature>
<evidence type="ECO:0000256" key="1">
    <source>
        <dbReference type="ARBA" id="ARBA00006180"/>
    </source>
</evidence>
<sequence length="1126" mass="122889">MFWRFGGYASISTLDSILDKPDVTLEELLDESDLIQELKQHNTKLIEYLRDEGVLRKLLEYVIAPRRTEPGSSSDGWESSVSSKEGEEGIQNGWAQLTDAEREREEKARLKYAYVSCEVLSSETWSLAESLMENLSHLRMFWEFLERPSPLDPLQAGYFTKVNETLLDKKTDEMMEFFKGLPNIVSKILKHVECPMIMDLLLKIISMEKCEGGAGIVEWLHAQNLMPQLLKFLSPEYSAVAQTSSGDFVKAIITISANASQNEQSCIGPNDLTRQLVSETCVKGLIRDMLCGGNPLTVGVGIVIEVIRKNNSDYDPDVSGIDNIPSSRDPIYLGTLLRLFATHVPDFMSLILTQTVVVTNEDGTKTEKKRELKAAYGGTIEPLGFDRFKTCELMAELLHCSNMGLLNERGAERYVRERDRERDRIWAEKERDRLEAEGITDANGGVEGELVEKAPLQVQNGGVEDVMNEDEFEDVAVSGVLDEVGGAGFEKAATGVEDPFGDPEEKEGSKKDDDSFVDEPLSPPTTPADTLPTAATTSNSPPAPILADDIPSLDIPPPAPLKDFPVAPPAAGEKANESASKAEDVEDSLLPPVPEKDTPAIKKGFEETEGDKMKAEVPRAPSPPPVEGDDDSLLKGGSSLVAGMKAASISNPQPISQERMDAELPPLPREALDQSNQPGYPEEDLMDLGGSSDTTISDEGNATFRSVGNSSFEEYEPMIEKDLDGNPVVGDFLKMMFVENSVVPTILDFFFRFPWNNFLHNVVYDVVQQVFNGPMERGYNRALAIDLFVTGRITERIVEGQKESDRVQVERNMRLGYMGHLTLIAEEVVKFSERHPQEVLGHKVLEKVSDSVWVEYVEDTLAATRERDNAILGGVRPDMSVGTRQAALNAVQAVQAQAFNANTTNAGSLTLGSTATAELDSIDLQNGNSNSAGVGAGSGSGSGAGGGLLSGFGSSSDEEDEDMEHDDDDDEVTRLGLSSSSDQFATYISQEISNVDKFGSSDEDEEDDEDDISFTSAPSDPPPPPPPHPLRHTEAAPTTALTNADRMGGGGFEEIEEVDVFAEDVDSSDDEDGLISGLGRQKPSPTHEAEKRDVLEEEEDFVAGIRAMSLRKSRDEKTAAMTGGKK</sequence>
<dbReference type="PANTHER" id="PTHR12634">
    <property type="entry name" value="SIT4 YEAST -ASSOCIATING PROTEIN-RELATED"/>
    <property type="match status" value="1"/>
</dbReference>
<comment type="similarity">
    <text evidence="1">Belongs to the SAPS family.</text>
</comment>
<feature type="compositionally biased region" description="Acidic residues" evidence="3">
    <location>
        <begin position="1053"/>
        <end position="1073"/>
    </location>
</feature>
<feature type="region of interest" description="Disordered" evidence="3">
    <location>
        <begin position="492"/>
        <end position="636"/>
    </location>
</feature>
<accession>A0ABR3GIQ9</accession>
<evidence type="ECO:0000313" key="5">
    <source>
        <dbReference type="Proteomes" id="UP001447188"/>
    </source>
</evidence>
<evidence type="ECO:0000256" key="2">
    <source>
        <dbReference type="ARBA" id="ARBA00023306"/>
    </source>
</evidence>
<keyword evidence="5" id="KW-1185">Reference proteome</keyword>
<dbReference type="InterPro" id="IPR007587">
    <property type="entry name" value="SAPS"/>
</dbReference>
<evidence type="ECO:0000313" key="4">
    <source>
        <dbReference type="EMBL" id="KAL0635680.1"/>
    </source>
</evidence>
<feature type="compositionally biased region" description="Low complexity" evidence="3">
    <location>
        <begin position="72"/>
        <end position="83"/>
    </location>
</feature>